<dbReference type="EMBL" id="OU892281">
    <property type="protein sequence ID" value="CAG9769398.1"/>
    <property type="molecule type" value="Genomic_DNA"/>
</dbReference>
<accession>A0A9N9QQA5</accession>
<keyword evidence="2" id="KW-1185">Reference proteome</keyword>
<name>A0A9N9QQA5_9CUCU</name>
<evidence type="ECO:0000313" key="2">
    <source>
        <dbReference type="Proteomes" id="UP001152799"/>
    </source>
</evidence>
<dbReference type="Proteomes" id="UP001152799">
    <property type="component" value="Chromosome 5"/>
</dbReference>
<sequence>MVLEIHHDRYGHKYYTYPEHSKMDYDYGVRGSHMFYEPNRTRWHYNCYWPQEALNFATVEDKLRRMALRSRLRDATFIRNRTYQ</sequence>
<reference evidence="1" key="1">
    <citation type="submission" date="2022-01" db="EMBL/GenBank/DDBJ databases">
        <authorList>
            <person name="King R."/>
        </authorList>
    </citation>
    <scope>NUCLEOTIDE SEQUENCE</scope>
</reference>
<organism evidence="1 2">
    <name type="scientific">Ceutorhynchus assimilis</name>
    <name type="common">cabbage seed weevil</name>
    <dbReference type="NCBI Taxonomy" id="467358"/>
    <lineage>
        <taxon>Eukaryota</taxon>
        <taxon>Metazoa</taxon>
        <taxon>Ecdysozoa</taxon>
        <taxon>Arthropoda</taxon>
        <taxon>Hexapoda</taxon>
        <taxon>Insecta</taxon>
        <taxon>Pterygota</taxon>
        <taxon>Neoptera</taxon>
        <taxon>Endopterygota</taxon>
        <taxon>Coleoptera</taxon>
        <taxon>Polyphaga</taxon>
        <taxon>Cucujiformia</taxon>
        <taxon>Curculionidae</taxon>
        <taxon>Ceutorhynchinae</taxon>
        <taxon>Ceutorhynchus</taxon>
    </lineage>
</organism>
<protein>
    <submittedName>
        <fullName evidence="1">Uncharacterized protein</fullName>
    </submittedName>
</protein>
<evidence type="ECO:0000313" key="1">
    <source>
        <dbReference type="EMBL" id="CAG9769398.1"/>
    </source>
</evidence>
<proteinExistence type="predicted"/>
<dbReference type="AlphaFoldDB" id="A0A9N9QQA5"/>
<gene>
    <name evidence="1" type="ORF">CEUTPL_LOCUS9910</name>
</gene>